<dbReference type="Pfam" id="PF20088">
    <property type="entry name" value="DUF6480"/>
    <property type="match status" value="1"/>
</dbReference>
<keyword evidence="2" id="KW-1133">Transmembrane helix</keyword>
<proteinExistence type="predicted"/>
<keyword evidence="2" id="KW-0472">Membrane</keyword>
<feature type="transmembrane region" description="Helical" evidence="2">
    <location>
        <begin position="53"/>
        <end position="75"/>
    </location>
</feature>
<dbReference type="Proteomes" id="UP000516428">
    <property type="component" value="Chromosome"/>
</dbReference>
<evidence type="ECO:0000256" key="1">
    <source>
        <dbReference type="SAM" id="MobiDB-lite"/>
    </source>
</evidence>
<reference evidence="3 4" key="1">
    <citation type="submission" date="2020-09" db="EMBL/GenBank/DDBJ databases">
        <title>A novel species.</title>
        <authorList>
            <person name="Gao J."/>
        </authorList>
    </citation>
    <scope>NUCLEOTIDE SEQUENCE [LARGE SCALE GENOMIC DNA]</scope>
    <source>
        <strain evidence="3 4">CRXT-Y-14</strain>
    </source>
</reference>
<organism evidence="3 4">
    <name type="scientific">Streptomyces xanthii</name>
    <dbReference type="NCBI Taxonomy" id="2768069"/>
    <lineage>
        <taxon>Bacteria</taxon>
        <taxon>Bacillati</taxon>
        <taxon>Actinomycetota</taxon>
        <taxon>Actinomycetes</taxon>
        <taxon>Kitasatosporales</taxon>
        <taxon>Streptomycetaceae</taxon>
        <taxon>Streptomyces</taxon>
    </lineage>
</organism>
<evidence type="ECO:0000256" key="2">
    <source>
        <dbReference type="SAM" id="Phobius"/>
    </source>
</evidence>
<evidence type="ECO:0000313" key="3">
    <source>
        <dbReference type="EMBL" id="QNS02667.1"/>
    </source>
</evidence>
<dbReference type="RefSeq" id="WP_188335422.1">
    <property type="nucleotide sequence ID" value="NZ_CP061281.1"/>
</dbReference>
<dbReference type="InterPro" id="IPR045512">
    <property type="entry name" value="DUF6480"/>
</dbReference>
<feature type="compositionally biased region" description="Low complexity" evidence="1">
    <location>
        <begin position="12"/>
        <end position="32"/>
    </location>
</feature>
<feature type="region of interest" description="Disordered" evidence="1">
    <location>
        <begin position="1"/>
        <end position="34"/>
    </location>
</feature>
<protein>
    <submittedName>
        <fullName evidence="3">Uncharacterized protein</fullName>
    </submittedName>
</protein>
<dbReference type="AlphaFoldDB" id="A0A7H1B1R2"/>
<keyword evidence="2" id="KW-0812">Transmembrane</keyword>
<accession>A0A7H1B1R2</accession>
<name>A0A7H1B1R2_9ACTN</name>
<sequence>MNGTDPDPRRTPGLAAGGAVPPGETPPGEEGTSAAISYPQSELLRKGWGTMPLIAIAVVTLLVAIGLVAMVVSLLA</sequence>
<dbReference type="EMBL" id="CP061281">
    <property type="protein sequence ID" value="QNS02667.1"/>
    <property type="molecule type" value="Genomic_DNA"/>
</dbReference>
<dbReference type="KEGG" id="sxn:IAG42_02885"/>
<evidence type="ECO:0000313" key="4">
    <source>
        <dbReference type="Proteomes" id="UP000516428"/>
    </source>
</evidence>
<keyword evidence="4" id="KW-1185">Reference proteome</keyword>
<gene>
    <name evidence="3" type="ORF">IAG42_02885</name>
</gene>
<feature type="compositionally biased region" description="Basic and acidic residues" evidence="1">
    <location>
        <begin position="1"/>
        <end position="10"/>
    </location>
</feature>